<evidence type="ECO:0000313" key="3">
    <source>
        <dbReference type="Proteomes" id="UP000242972"/>
    </source>
</evidence>
<protein>
    <submittedName>
        <fullName evidence="2">Uncharacterized protein</fullName>
    </submittedName>
</protein>
<accession>A0A2T2XLL7</accession>
<organism evidence="2 3">
    <name type="scientific">Sulfobacillus benefaciens</name>
    <dbReference type="NCBI Taxonomy" id="453960"/>
    <lineage>
        <taxon>Bacteria</taxon>
        <taxon>Bacillati</taxon>
        <taxon>Bacillota</taxon>
        <taxon>Clostridia</taxon>
        <taxon>Eubacteriales</taxon>
        <taxon>Clostridiales Family XVII. Incertae Sedis</taxon>
        <taxon>Sulfobacillus</taxon>
    </lineage>
</organism>
<keyword evidence="1" id="KW-0812">Transmembrane</keyword>
<feature type="transmembrane region" description="Helical" evidence="1">
    <location>
        <begin position="6"/>
        <end position="26"/>
    </location>
</feature>
<dbReference type="EMBL" id="PXYW01000002">
    <property type="protein sequence ID" value="PSR35328.1"/>
    <property type="molecule type" value="Genomic_DNA"/>
</dbReference>
<sequence>MDAIILDYGAGSAFRSVLTTLVLFWIGKSPEDKRFFFDLLALSIAGEDQLVRCLTSWGD</sequence>
<keyword evidence="1" id="KW-0472">Membrane</keyword>
<reference evidence="2 3" key="1">
    <citation type="journal article" date="2014" name="BMC Genomics">
        <title>Comparison of environmental and isolate Sulfobacillus genomes reveals diverse carbon, sulfur, nitrogen, and hydrogen metabolisms.</title>
        <authorList>
            <person name="Justice N.B."/>
            <person name="Norman A."/>
            <person name="Brown C.T."/>
            <person name="Singh A."/>
            <person name="Thomas B.C."/>
            <person name="Banfield J.F."/>
        </authorList>
    </citation>
    <scope>NUCLEOTIDE SEQUENCE [LARGE SCALE GENOMIC DNA]</scope>
    <source>
        <strain evidence="2">AMDSBA4</strain>
    </source>
</reference>
<keyword evidence="1" id="KW-1133">Transmembrane helix</keyword>
<evidence type="ECO:0000313" key="2">
    <source>
        <dbReference type="EMBL" id="PSR35328.1"/>
    </source>
</evidence>
<dbReference type="Proteomes" id="UP000242972">
    <property type="component" value="Unassembled WGS sequence"/>
</dbReference>
<gene>
    <name evidence="2" type="ORF">C7B46_01270</name>
</gene>
<dbReference type="AlphaFoldDB" id="A0A2T2XLL7"/>
<proteinExistence type="predicted"/>
<evidence type="ECO:0000256" key="1">
    <source>
        <dbReference type="SAM" id="Phobius"/>
    </source>
</evidence>
<comment type="caution">
    <text evidence="2">The sequence shown here is derived from an EMBL/GenBank/DDBJ whole genome shotgun (WGS) entry which is preliminary data.</text>
</comment>
<name>A0A2T2XLL7_9FIRM</name>